<accession>A0AAE1J5R3</accession>
<reference evidence="2" key="1">
    <citation type="submission" date="2023-10" db="EMBL/GenBank/DDBJ databases">
        <title>Chromosome-level genome of the transformable northern wattle, Acacia crassicarpa.</title>
        <authorList>
            <person name="Massaro I."/>
            <person name="Sinha N.R."/>
            <person name="Poethig S."/>
            <person name="Leichty A.R."/>
        </authorList>
    </citation>
    <scope>NUCLEOTIDE SEQUENCE</scope>
    <source>
        <strain evidence="2">Acra3RX</strain>
        <tissue evidence="2">Leaf</tissue>
    </source>
</reference>
<feature type="compositionally biased region" description="Basic residues" evidence="1">
    <location>
        <begin position="21"/>
        <end position="31"/>
    </location>
</feature>
<proteinExistence type="predicted"/>
<comment type="caution">
    <text evidence="2">The sequence shown here is derived from an EMBL/GenBank/DDBJ whole genome shotgun (WGS) entry which is preliminary data.</text>
</comment>
<keyword evidence="3" id="KW-1185">Reference proteome</keyword>
<sequence>MRNSPSTDIEPYDPEIDCTYKQRRRKQKRRSQSVGTASMAEVPNDHEREQQERIAMTEETRTLHQMKMGTKPLWNSGFQI</sequence>
<name>A0AAE1J5R3_9FABA</name>
<evidence type="ECO:0000313" key="3">
    <source>
        <dbReference type="Proteomes" id="UP001293593"/>
    </source>
</evidence>
<dbReference type="Proteomes" id="UP001293593">
    <property type="component" value="Unassembled WGS sequence"/>
</dbReference>
<protein>
    <submittedName>
        <fullName evidence="2">Uncharacterized protein</fullName>
    </submittedName>
</protein>
<gene>
    <name evidence="2" type="ORF">QN277_028839</name>
</gene>
<evidence type="ECO:0000256" key="1">
    <source>
        <dbReference type="SAM" id="MobiDB-lite"/>
    </source>
</evidence>
<dbReference type="AlphaFoldDB" id="A0AAE1J5R3"/>
<evidence type="ECO:0000313" key="2">
    <source>
        <dbReference type="EMBL" id="KAK4263433.1"/>
    </source>
</evidence>
<feature type="region of interest" description="Disordered" evidence="1">
    <location>
        <begin position="1"/>
        <end position="51"/>
    </location>
</feature>
<dbReference type="EMBL" id="JAWXYG010000009">
    <property type="protein sequence ID" value="KAK4263433.1"/>
    <property type="molecule type" value="Genomic_DNA"/>
</dbReference>
<organism evidence="2 3">
    <name type="scientific">Acacia crassicarpa</name>
    <name type="common">northern wattle</name>
    <dbReference type="NCBI Taxonomy" id="499986"/>
    <lineage>
        <taxon>Eukaryota</taxon>
        <taxon>Viridiplantae</taxon>
        <taxon>Streptophyta</taxon>
        <taxon>Embryophyta</taxon>
        <taxon>Tracheophyta</taxon>
        <taxon>Spermatophyta</taxon>
        <taxon>Magnoliopsida</taxon>
        <taxon>eudicotyledons</taxon>
        <taxon>Gunneridae</taxon>
        <taxon>Pentapetalae</taxon>
        <taxon>rosids</taxon>
        <taxon>fabids</taxon>
        <taxon>Fabales</taxon>
        <taxon>Fabaceae</taxon>
        <taxon>Caesalpinioideae</taxon>
        <taxon>mimosoid clade</taxon>
        <taxon>Acacieae</taxon>
        <taxon>Acacia</taxon>
    </lineage>
</organism>